<dbReference type="PROSITE" id="PS51257">
    <property type="entry name" value="PROKAR_LIPOPROTEIN"/>
    <property type="match status" value="1"/>
</dbReference>
<name>A0AAU6WT99_9FLAO</name>
<dbReference type="EMBL" id="CP154834">
    <property type="protein sequence ID" value="XAO75067.1"/>
    <property type="molecule type" value="Genomic_DNA"/>
</dbReference>
<organism evidence="1 2">
    <name type="scientific">Chryseobacterium endophyticum</name>
    <dbReference type="NCBI Taxonomy" id="1854762"/>
    <lineage>
        <taxon>Bacteria</taxon>
        <taxon>Pseudomonadati</taxon>
        <taxon>Bacteroidota</taxon>
        <taxon>Flavobacteriia</taxon>
        <taxon>Flavobacteriales</taxon>
        <taxon>Weeksellaceae</taxon>
        <taxon>Chryseobacterium group</taxon>
        <taxon>Chryseobacterium</taxon>
    </lineage>
</organism>
<evidence type="ECO:0000313" key="2">
    <source>
        <dbReference type="Proteomes" id="UP001463665"/>
    </source>
</evidence>
<sequence>MNFNKFYISAFSLFLILSSCKDNKLNAQKLGKDGSVETKEPNSPEYKPAFAGQTRIKAVKTSTPYHVEVLSKDLGKPWESLTCLTDGF</sequence>
<keyword evidence="2" id="KW-1185">Reference proteome</keyword>
<accession>A0AAU6WT99</accession>
<evidence type="ECO:0000313" key="1">
    <source>
        <dbReference type="EMBL" id="XAO75067.1"/>
    </source>
</evidence>
<dbReference type="Proteomes" id="UP001463665">
    <property type="component" value="Chromosome"/>
</dbReference>
<reference evidence="1 2" key="1">
    <citation type="submission" date="2024-04" db="EMBL/GenBank/DDBJ databases">
        <title>Genome sequencing and assembly of rice foliar adapted Chryseobacterium endophyticum OsEnb-ALM-A6.</title>
        <authorList>
            <person name="Kumar S."/>
            <person name="Javed M."/>
            <person name="Chouhan V."/>
            <person name="Charishma K."/>
            <person name="Patel A."/>
            <person name="Kumar M."/>
            <person name="Sahu K.P."/>
            <person name="Kumar A."/>
        </authorList>
    </citation>
    <scope>NUCLEOTIDE SEQUENCE [LARGE SCALE GENOMIC DNA]</scope>
    <source>
        <strain evidence="1 2">OsEnb-ALM-A6</strain>
    </source>
</reference>
<dbReference type="RefSeq" id="WP_345766939.1">
    <property type="nucleotide sequence ID" value="NZ_CP154834.1"/>
</dbReference>
<protein>
    <submittedName>
        <fullName evidence="1">Uncharacterized protein</fullName>
    </submittedName>
</protein>
<proteinExistence type="predicted"/>
<dbReference type="AlphaFoldDB" id="A0AAU6WT99"/>
<gene>
    <name evidence="1" type="ORF">AAFP95_03460</name>
</gene>